<dbReference type="Proteomes" id="UP000220840">
    <property type="component" value="Unassembled WGS sequence"/>
</dbReference>
<dbReference type="AlphaFoldDB" id="A0A2A7MF36"/>
<sequence length="210" mass="22163">MKKNSMWSFKLNTAALVLIPAAVGINYLGKLFAGLLKLPLWLDSIGTCLAAVLAGPIAGAICGAVNNIIYGLTMDPISTVYALTSAFIGVAVGVCAYKGNMKNINGAIITGLIAGLVAVVISTPLNMIFWGGTTGNVWGDAAYAWGIANNLPAFLASAIDEIIVDLPDKIATLLIVFVIYKGLPKTLTSLYKNSEEIESLDEEENHLENM</sequence>
<keyword evidence="1" id="KW-0812">Transmembrane</keyword>
<dbReference type="Gene3D" id="1.10.1760.20">
    <property type="match status" value="1"/>
</dbReference>
<evidence type="ECO:0000313" key="3">
    <source>
        <dbReference type="Proteomes" id="UP000220840"/>
    </source>
</evidence>
<feature type="transmembrane region" description="Helical" evidence="1">
    <location>
        <begin position="40"/>
        <end position="66"/>
    </location>
</feature>
<feature type="transmembrane region" description="Helical" evidence="1">
    <location>
        <begin position="78"/>
        <end position="97"/>
    </location>
</feature>
<keyword evidence="3" id="KW-1185">Reference proteome</keyword>
<dbReference type="GO" id="GO:0022857">
    <property type="term" value="F:transmembrane transporter activity"/>
    <property type="evidence" value="ECO:0007669"/>
    <property type="project" value="InterPro"/>
</dbReference>
<comment type="caution">
    <text evidence="2">The sequence shown here is derived from an EMBL/GenBank/DDBJ whole genome shotgun (WGS) entry which is preliminary data.</text>
</comment>
<keyword evidence="1" id="KW-1133">Transmembrane helix</keyword>
<dbReference type="OrthoDB" id="9766854at2"/>
<dbReference type="InterPro" id="IPR024529">
    <property type="entry name" value="ECF_trnsprt_substrate-spec"/>
</dbReference>
<reference evidence="2 3" key="1">
    <citation type="submission" date="2017-10" db="EMBL/GenBank/DDBJ databases">
        <title>Effective Description of Clostridium neonatale sp. nov. linked to necrotizing enterocolitis in neonates and a clarification of species assignable to the genus Clostridium (Prazmowski 1880) emend. Lawson and Rainey 2016.</title>
        <authorList>
            <person name="Bernard K."/>
            <person name="Burdz T."/>
            <person name="Wiebe D."/>
            <person name="Balcewich B."/>
            <person name="Alfa M."/>
            <person name="Bernier A.-M."/>
        </authorList>
    </citation>
    <scope>NUCLEOTIDE SEQUENCE [LARGE SCALE GENOMIC DNA]</scope>
    <source>
        <strain evidence="2 3">LCDC99A005</strain>
    </source>
</reference>
<accession>A0A2A7MF36</accession>
<protein>
    <submittedName>
        <fullName evidence="2">ECF transporter S component</fullName>
    </submittedName>
</protein>
<feature type="transmembrane region" description="Helical" evidence="1">
    <location>
        <begin position="6"/>
        <end position="28"/>
    </location>
</feature>
<dbReference type="EMBL" id="PDCJ01000001">
    <property type="protein sequence ID" value="PEG30462.1"/>
    <property type="molecule type" value="Genomic_DNA"/>
</dbReference>
<evidence type="ECO:0000313" key="2">
    <source>
        <dbReference type="EMBL" id="PEG30462.1"/>
    </source>
</evidence>
<proteinExistence type="predicted"/>
<dbReference type="Pfam" id="PF12822">
    <property type="entry name" value="ECF_trnsprt"/>
    <property type="match status" value="1"/>
</dbReference>
<gene>
    <name evidence="2" type="ORF">CQ394_01700</name>
</gene>
<keyword evidence="1" id="KW-0472">Membrane</keyword>
<dbReference type="STRING" id="137838.GCA_001458595_01789"/>
<name>A0A2A7MF36_9CLOT</name>
<dbReference type="RefSeq" id="WP_058294636.1">
    <property type="nucleotide sequence ID" value="NZ_CAMRXB010000047.1"/>
</dbReference>
<organism evidence="2 3">
    <name type="scientific">Clostridium neonatale</name>
    <dbReference type="NCBI Taxonomy" id="137838"/>
    <lineage>
        <taxon>Bacteria</taxon>
        <taxon>Bacillati</taxon>
        <taxon>Bacillota</taxon>
        <taxon>Clostridia</taxon>
        <taxon>Eubacteriales</taxon>
        <taxon>Clostridiaceae</taxon>
        <taxon>Clostridium</taxon>
    </lineage>
</organism>
<feature type="transmembrane region" description="Helical" evidence="1">
    <location>
        <begin position="109"/>
        <end position="130"/>
    </location>
</feature>
<evidence type="ECO:0000256" key="1">
    <source>
        <dbReference type="SAM" id="Phobius"/>
    </source>
</evidence>